<dbReference type="AlphaFoldDB" id="A0A7H1NNN3"/>
<proteinExistence type="predicted"/>
<dbReference type="KEGG" id="ebla:JGUZn3_01270"/>
<reference evidence="1 2" key="1">
    <citation type="submission" date="2020-08" db="EMBL/GenBank/DDBJ databases">
        <title>Complete genome sequence of Entomobacter blattae G55GP.</title>
        <authorList>
            <person name="Poehlein A."/>
            <person name="Guzman J."/>
            <person name="Daniel R."/>
            <person name="Vilcinskas A."/>
        </authorList>
    </citation>
    <scope>NUCLEOTIDE SEQUENCE [LARGE SCALE GENOMIC DNA]</scope>
    <source>
        <strain evidence="1 2">G55GP</strain>
    </source>
</reference>
<dbReference type="RefSeq" id="WP_203413879.1">
    <property type="nucleotide sequence ID" value="NZ_CP060244.1"/>
</dbReference>
<protein>
    <submittedName>
        <fullName evidence="1">Uncharacterized protein</fullName>
    </submittedName>
</protein>
<gene>
    <name evidence="1" type="ORF">JGUZn3_01270</name>
</gene>
<evidence type="ECO:0000313" key="2">
    <source>
        <dbReference type="Proteomes" id="UP000516349"/>
    </source>
</evidence>
<keyword evidence="2" id="KW-1185">Reference proteome</keyword>
<accession>A0A7H1NNN3</accession>
<organism evidence="1 2">
    <name type="scientific">Entomobacter blattae</name>
    <dbReference type="NCBI Taxonomy" id="2762277"/>
    <lineage>
        <taxon>Bacteria</taxon>
        <taxon>Pseudomonadati</taxon>
        <taxon>Pseudomonadota</taxon>
        <taxon>Alphaproteobacteria</taxon>
        <taxon>Acetobacterales</taxon>
        <taxon>Acetobacteraceae</taxon>
        <taxon>Entomobacter</taxon>
    </lineage>
</organism>
<name>A0A7H1NNN3_9PROT</name>
<dbReference type="EMBL" id="CP060244">
    <property type="protein sequence ID" value="QNT77393.1"/>
    <property type="molecule type" value="Genomic_DNA"/>
</dbReference>
<evidence type="ECO:0000313" key="1">
    <source>
        <dbReference type="EMBL" id="QNT77393.1"/>
    </source>
</evidence>
<dbReference type="Proteomes" id="UP000516349">
    <property type="component" value="Chromosome"/>
</dbReference>
<sequence>MIEKVTGKEVAEILEKAAKNKYSTYQIAKVAYEIYSNPGRDLPQNISDKVYPLMFMDDAPEMELTEEEFREVVEQIKHM</sequence>